<feature type="region of interest" description="Disordered" evidence="1">
    <location>
        <begin position="220"/>
        <end position="286"/>
    </location>
</feature>
<organism evidence="2">
    <name type="scientific">Capitella teleta</name>
    <name type="common">Polychaete worm</name>
    <dbReference type="NCBI Taxonomy" id="283909"/>
    <lineage>
        <taxon>Eukaryota</taxon>
        <taxon>Metazoa</taxon>
        <taxon>Spiralia</taxon>
        <taxon>Lophotrochozoa</taxon>
        <taxon>Annelida</taxon>
        <taxon>Polychaeta</taxon>
        <taxon>Sedentaria</taxon>
        <taxon>Scolecida</taxon>
        <taxon>Capitellidae</taxon>
        <taxon>Capitella</taxon>
    </lineage>
</organism>
<accession>R7TI70</accession>
<reference evidence="2 4" key="2">
    <citation type="journal article" date="2013" name="Nature">
        <title>Insights into bilaterian evolution from three spiralian genomes.</title>
        <authorList>
            <person name="Simakov O."/>
            <person name="Marletaz F."/>
            <person name="Cho S.J."/>
            <person name="Edsinger-Gonzales E."/>
            <person name="Havlak P."/>
            <person name="Hellsten U."/>
            <person name="Kuo D.H."/>
            <person name="Larsson T."/>
            <person name="Lv J."/>
            <person name="Arendt D."/>
            <person name="Savage R."/>
            <person name="Osoegawa K."/>
            <person name="de Jong P."/>
            <person name="Grimwood J."/>
            <person name="Chapman J.A."/>
            <person name="Shapiro H."/>
            <person name="Aerts A."/>
            <person name="Otillar R.P."/>
            <person name="Terry A.Y."/>
            <person name="Boore J.L."/>
            <person name="Grigoriev I.V."/>
            <person name="Lindberg D.R."/>
            <person name="Seaver E.C."/>
            <person name="Weisblat D.A."/>
            <person name="Putnam N.H."/>
            <person name="Rokhsar D.S."/>
        </authorList>
    </citation>
    <scope>NUCLEOTIDE SEQUENCE</scope>
    <source>
        <strain evidence="2 4">I ESC-2004</strain>
    </source>
</reference>
<dbReference type="EnsemblMetazoa" id="CapteT201039">
    <property type="protein sequence ID" value="CapteP201039"/>
    <property type="gene ID" value="CapteG201039"/>
</dbReference>
<reference evidence="4" key="1">
    <citation type="submission" date="2012-12" db="EMBL/GenBank/DDBJ databases">
        <authorList>
            <person name="Hellsten U."/>
            <person name="Grimwood J."/>
            <person name="Chapman J.A."/>
            <person name="Shapiro H."/>
            <person name="Aerts A."/>
            <person name="Otillar R.P."/>
            <person name="Terry A.Y."/>
            <person name="Boore J.L."/>
            <person name="Simakov O."/>
            <person name="Marletaz F."/>
            <person name="Cho S.-J."/>
            <person name="Edsinger-Gonzales E."/>
            <person name="Havlak P."/>
            <person name="Kuo D.-H."/>
            <person name="Larsson T."/>
            <person name="Lv J."/>
            <person name="Arendt D."/>
            <person name="Savage R."/>
            <person name="Osoegawa K."/>
            <person name="de Jong P."/>
            <person name="Lindberg D.R."/>
            <person name="Seaver E.C."/>
            <person name="Weisblat D.A."/>
            <person name="Putnam N.H."/>
            <person name="Grigoriev I.V."/>
            <person name="Rokhsar D.S."/>
        </authorList>
    </citation>
    <scope>NUCLEOTIDE SEQUENCE</scope>
    <source>
        <strain evidence="4">I ESC-2004</strain>
    </source>
</reference>
<dbReference type="Proteomes" id="UP000014760">
    <property type="component" value="Unassembled WGS sequence"/>
</dbReference>
<name>R7TI70_CAPTE</name>
<sequence>MHDLCNDATALQDGHPMSLGGSPPSTMLSSNIMACRASPDPDSSQCYNPDPNRKSKRLSNRSLLRIHSSPITNAPRSPDSTGSPDKVYLQGETAWPVVEPSKQRLTRSDGACQRIDFDGESNRRLTQSCDTALIKSMRDEKRLKSPQQTPKGNWKNAGEIYNFLGEESKIRDEEFRTRCRTLPNLNNKHLAVALDGVKYGTMSHDVGQPSAHNRLSSILDYQSSNSDPTTPTSQRSHLDLIRMSGARTDPKRKTGSVCSSGTHSSSGSDTPDTCAQPKRTSAWSGAGLYKSRKQSLSESNLLDMQDAEIHNTDSTTDDTDSDNDKDDYGFLSYPSFKIRQDMLNSLCLNTAAMHKNPSGESKSQFGGGGGLSAAIFPKKWRRSKPASPPLATPSWSPESNNSSWLSPKQGMHTEADYKLTGFSMGSVNLTDMVVECA</sequence>
<feature type="region of interest" description="Disordered" evidence="1">
    <location>
        <begin position="1"/>
        <end position="87"/>
    </location>
</feature>
<feature type="compositionally biased region" description="Low complexity" evidence="1">
    <location>
        <begin position="255"/>
        <end position="270"/>
    </location>
</feature>
<evidence type="ECO:0000256" key="1">
    <source>
        <dbReference type="SAM" id="MobiDB-lite"/>
    </source>
</evidence>
<feature type="compositionally biased region" description="Low complexity" evidence="1">
    <location>
        <begin position="393"/>
        <end position="407"/>
    </location>
</feature>
<dbReference type="AlphaFoldDB" id="R7TI70"/>
<feature type="compositionally biased region" description="Polar residues" evidence="1">
    <location>
        <begin position="220"/>
        <end position="235"/>
    </location>
</feature>
<dbReference type="EMBL" id="AMQN01014159">
    <property type="status" value="NOT_ANNOTATED_CDS"/>
    <property type="molecule type" value="Genomic_DNA"/>
</dbReference>
<evidence type="ECO:0000313" key="2">
    <source>
        <dbReference type="EMBL" id="ELT90775.1"/>
    </source>
</evidence>
<dbReference type="EMBL" id="KB310769">
    <property type="protein sequence ID" value="ELT90775.1"/>
    <property type="molecule type" value="Genomic_DNA"/>
</dbReference>
<evidence type="ECO:0000313" key="3">
    <source>
        <dbReference type="EnsemblMetazoa" id="CapteP201039"/>
    </source>
</evidence>
<keyword evidence="4" id="KW-1185">Reference proteome</keyword>
<protein>
    <submittedName>
        <fullName evidence="2 3">Uncharacterized protein</fullName>
    </submittedName>
</protein>
<feature type="compositionally biased region" description="Polar residues" evidence="1">
    <location>
        <begin position="69"/>
        <end position="83"/>
    </location>
</feature>
<proteinExistence type="predicted"/>
<reference evidence="3" key="3">
    <citation type="submission" date="2015-06" db="UniProtKB">
        <authorList>
            <consortium name="EnsemblMetazoa"/>
        </authorList>
    </citation>
    <scope>IDENTIFICATION</scope>
</reference>
<gene>
    <name evidence="2" type="ORF">CAPTEDRAFT_201039</name>
</gene>
<feature type="region of interest" description="Disordered" evidence="1">
    <location>
        <begin position="382"/>
        <end position="407"/>
    </location>
</feature>
<dbReference type="HOGENOM" id="CLU_627379_0_0_1"/>
<feature type="compositionally biased region" description="Polar residues" evidence="1">
    <location>
        <begin position="23"/>
        <end position="32"/>
    </location>
</feature>
<evidence type="ECO:0000313" key="4">
    <source>
        <dbReference type="Proteomes" id="UP000014760"/>
    </source>
</evidence>